<name>A0A158P4T6_TETUR</name>
<keyword evidence="4" id="KW-1185">Reference proteome</keyword>
<keyword evidence="2" id="KW-0732">Signal</keyword>
<keyword evidence="1" id="KW-0472">Membrane</keyword>
<organism evidence="3 4">
    <name type="scientific">Tetranychus urticae</name>
    <name type="common">Two-spotted spider mite</name>
    <dbReference type="NCBI Taxonomy" id="32264"/>
    <lineage>
        <taxon>Eukaryota</taxon>
        <taxon>Metazoa</taxon>
        <taxon>Ecdysozoa</taxon>
        <taxon>Arthropoda</taxon>
        <taxon>Chelicerata</taxon>
        <taxon>Arachnida</taxon>
        <taxon>Acari</taxon>
        <taxon>Acariformes</taxon>
        <taxon>Trombidiformes</taxon>
        <taxon>Prostigmata</taxon>
        <taxon>Eleutherengona</taxon>
        <taxon>Raphignathae</taxon>
        <taxon>Tetranychoidea</taxon>
        <taxon>Tetranychidae</taxon>
        <taxon>Tetranychus</taxon>
    </lineage>
</organism>
<reference evidence="4" key="1">
    <citation type="submission" date="2011-08" db="EMBL/GenBank/DDBJ databases">
        <authorList>
            <person name="Rombauts S."/>
        </authorList>
    </citation>
    <scope>NUCLEOTIDE SEQUENCE</scope>
    <source>
        <strain evidence="4">London</strain>
    </source>
</reference>
<dbReference type="Proteomes" id="UP000015104">
    <property type="component" value="Unassembled WGS sequence"/>
</dbReference>
<evidence type="ECO:0000313" key="3">
    <source>
        <dbReference type="EnsemblMetazoa" id="tetur09g06850.1"/>
    </source>
</evidence>
<keyword evidence="1" id="KW-0812">Transmembrane</keyword>
<feature type="signal peptide" evidence="2">
    <location>
        <begin position="1"/>
        <end position="21"/>
    </location>
</feature>
<feature type="transmembrane region" description="Helical" evidence="1">
    <location>
        <begin position="618"/>
        <end position="636"/>
    </location>
</feature>
<evidence type="ECO:0000256" key="2">
    <source>
        <dbReference type="SAM" id="SignalP"/>
    </source>
</evidence>
<proteinExistence type="predicted"/>
<keyword evidence="1" id="KW-1133">Transmembrane helix</keyword>
<feature type="chain" id="PRO_5007629995" evidence="2">
    <location>
        <begin position="22"/>
        <end position="687"/>
    </location>
</feature>
<dbReference type="EnsemblMetazoa" id="tetur09g06850.1">
    <property type="protein sequence ID" value="tetur09g06850.1"/>
    <property type="gene ID" value="tetur09g06850"/>
</dbReference>
<accession>A0A158P4T6</accession>
<sequence length="687" mass="78947">MNILHTITILNLVSLIKYSYSFKPPKHNVIAYFKTVNNVYLANPTNHTTSYRIYLAGETVNIDIPKSVANVSNIINWKVVNLNQFRLMFVHKNKPYILLNQQRIKKMNYSGELSDSIIAFGDDEALHVPTIFNPNLTKPVPKWNYIELLHFDVEKEKVSVIRSLPWLKDDDWKFIKEWKMMDYIHFDDKLYLLIKRSISKANSSSVTQEISIIRLCLDKGSELISSAVEIHYTRPEFQSNQIIEAVIKYDNYMSYSAFDFEDIYTGLRLFIGEETPGEQLIYSQHYINQFGLLFDRAGKRCASGNELSVVTLLRYHLRSEFRACKKLTYQPCFSNENYVTSFDISNEVNVLSKGESSLELTLKENALNLDTVSGAKPSELVKHQFVPYFRRNKDSVFIRIQNPLSSSLICRQFDDATICNTAGKIIQKSNDVNEAVFLQYYVNHSPLGGFYVTKVTNQIVFWNLSAWCSVLVGCVNCIMYGLQFDCVYSAVTCRYSKEVKHQNTMIVNRCFTIVSVSPLIFNSSLPDKLSIKLNTNLNLDGSIESLIIKAGPHNYCTDTRMNGPNIECSLRLFQSGKFNVEVTLRNYRYAGASLLSAVSAERVDIVAPEIESDNTTTLIILFFFAWLLSSFILIGYSKFNKEQIERVKQFYESERTKMLVGLRRLRSRKSLATIRPKHKKRAQPKPG</sequence>
<reference evidence="3" key="2">
    <citation type="submission" date="2016-04" db="UniProtKB">
        <authorList>
            <consortium name="EnsemblMetazoa"/>
        </authorList>
    </citation>
    <scope>IDENTIFICATION</scope>
</reference>
<protein>
    <submittedName>
        <fullName evidence="3">Uncharacterized protein</fullName>
    </submittedName>
</protein>
<evidence type="ECO:0000256" key="1">
    <source>
        <dbReference type="SAM" id="Phobius"/>
    </source>
</evidence>
<dbReference type="EMBL" id="CAEY01002025">
    <property type="status" value="NOT_ANNOTATED_CDS"/>
    <property type="molecule type" value="Genomic_DNA"/>
</dbReference>
<dbReference type="AlphaFoldDB" id="A0A158P4T6"/>
<evidence type="ECO:0000313" key="4">
    <source>
        <dbReference type="Proteomes" id="UP000015104"/>
    </source>
</evidence>